<proteinExistence type="predicted"/>
<evidence type="ECO:0000313" key="1">
    <source>
        <dbReference type="EMBL" id="GAI56210.1"/>
    </source>
</evidence>
<organism evidence="1">
    <name type="scientific">marine sediment metagenome</name>
    <dbReference type="NCBI Taxonomy" id="412755"/>
    <lineage>
        <taxon>unclassified sequences</taxon>
        <taxon>metagenomes</taxon>
        <taxon>ecological metagenomes</taxon>
    </lineage>
</organism>
<protein>
    <submittedName>
        <fullName evidence="1">Uncharacterized protein</fullName>
    </submittedName>
</protein>
<gene>
    <name evidence="1" type="ORF">S06H3_61886</name>
</gene>
<sequence length="65" mass="7114">IIALAIVIPPVISIIIPFPAVNEVIAMDYVAKRTVKDDATWSRRNLIAAYGVVIRRVENADTPLA</sequence>
<comment type="caution">
    <text evidence="1">The sequence shown here is derived from an EMBL/GenBank/DDBJ whole genome shotgun (WGS) entry which is preliminary data.</text>
</comment>
<dbReference type="EMBL" id="BARV01040674">
    <property type="protein sequence ID" value="GAI56210.1"/>
    <property type="molecule type" value="Genomic_DNA"/>
</dbReference>
<feature type="non-terminal residue" evidence="1">
    <location>
        <position position="1"/>
    </location>
</feature>
<reference evidence="1" key="1">
    <citation type="journal article" date="2014" name="Front. Microbiol.">
        <title>High frequency of phylogenetically diverse reductive dehalogenase-homologous genes in deep subseafloor sedimentary metagenomes.</title>
        <authorList>
            <person name="Kawai M."/>
            <person name="Futagami T."/>
            <person name="Toyoda A."/>
            <person name="Takaki Y."/>
            <person name="Nishi S."/>
            <person name="Hori S."/>
            <person name="Arai W."/>
            <person name="Tsubouchi T."/>
            <person name="Morono Y."/>
            <person name="Uchiyama I."/>
            <person name="Ito T."/>
            <person name="Fujiyama A."/>
            <person name="Inagaki F."/>
            <person name="Takami H."/>
        </authorList>
    </citation>
    <scope>NUCLEOTIDE SEQUENCE</scope>
    <source>
        <strain evidence="1">Expedition CK06-06</strain>
    </source>
</reference>
<accession>X1QZC6</accession>
<name>X1QZC6_9ZZZZ</name>
<dbReference type="AlphaFoldDB" id="X1QZC6"/>